<gene>
    <name evidence="3" type="ORF">AXG93_2615s1170</name>
</gene>
<evidence type="ECO:0000313" key="4">
    <source>
        <dbReference type="Proteomes" id="UP000077202"/>
    </source>
</evidence>
<reference evidence="3" key="1">
    <citation type="submission" date="2016-03" db="EMBL/GenBank/DDBJ databases">
        <title>Mechanisms controlling the formation of the plant cell surface in tip-growing cells are functionally conserved among land plants.</title>
        <authorList>
            <person name="Honkanen S."/>
            <person name="Jones V.A."/>
            <person name="Morieri G."/>
            <person name="Champion C."/>
            <person name="Hetherington A.J."/>
            <person name="Kelly S."/>
            <person name="Saint-Marcoux D."/>
            <person name="Proust H."/>
            <person name="Prescott H."/>
            <person name="Dolan L."/>
        </authorList>
    </citation>
    <scope>NUCLEOTIDE SEQUENCE [LARGE SCALE GENOMIC DNA]</scope>
    <source>
        <tissue evidence="3">Whole gametophyte</tissue>
    </source>
</reference>
<accession>A0A176WET6</accession>
<feature type="region of interest" description="Disordered" evidence="2">
    <location>
        <begin position="1"/>
        <end position="20"/>
    </location>
</feature>
<dbReference type="EMBL" id="LVLJ01001232">
    <property type="protein sequence ID" value="OAE30862.1"/>
    <property type="molecule type" value="Genomic_DNA"/>
</dbReference>
<dbReference type="AlphaFoldDB" id="A0A176WET6"/>
<feature type="region of interest" description="Disordered" evidence="2">
    <location>
        <begin position="280"/>
        <end position="306"/>
    </location>
</feature>
<protein>
    <submittedName>
        <fullName evidence="3">Uncharacterized protein</fullName>
    </submittedName>
</protein>
<name>A0A176WET6_MARPO</name>
<keyword evidence="4" id="KW-1185">Reference proteome</keyword>
<feature type="coiled-coil region" evidence="1">
    <location>
        <begin position="141"/>
        <end position="175"/>
    </location>
</feature>
<organism evidence="3 4">
    <name type="scientific">Marchantia polymorpha subsp. ruderalis</name>
    <dbReference type="NCBI Taxonomy" id="1480154"/>
    <lineage>
        <taxon>Eukaryota</taxon>
        <taxon>Viridiplantae</taxon>
        <taxon>Streptophyta</taxon>
        <taxon>Embryophyta</taxon>
        <taxon>Marchantiophyta</taxon>
        <taxon>Marchantiopsida</taxon>
        <taxon>Marchantiidae</taxon>
        <taxon>Marchantiales</taxon>
        <taxon>Marchantiaceae</taxon>
        <taxon>Marchantia</taxon>
    </lineage>
</organism>
<keyword evidence="1" id="KW-0175">Coiled coil</keyword>
<comment type="caution">
    <text evidence="3">The sequence shown here is derived from an EMBL/GenBank/DDBJ whole genome shotgun (WGS) entry which is preliminary data.</text>
</comment>
<sequence>MDTSSQGRQPSGQPSVYTPLGKVYSEVPGELANMVEDPTSLEEFLGRVVEDVGRTMTEQQLMSLAQDKEKRLRQTESECAKLRKILAAEKDLRATSERDCTSLRVNIYSAQKAILHVAELYAKSKELADWEAARSSELEKRERLDANCNEMRSQLSVVEEQLIAAEARLLETEAKNQLLAGQTDAALCVKLLIGRAFGGTPSGTDAFGEGRYAFGSSAFGANASILGQRLRRNETHAVRVPSAGQDRTTETTGRIDFGQRLRRKHLRRCAFVDAPSSTGTFKGTPSALRESDFGGRRTPSAMRREKNRESAIGEVLRGHAFGAARTRLSRRTTAEIKFNSRACESAQRRSVKPSVRRRPLRLQAGAAIKWIDPHARVSNGEILFAEVRRLILGISILISLERRLHSRKSAERNQRVATSGEL</sequence>
<feature type="coiled-coil region" evidence="1">
    <location>
        <begin position="58"/>
        <end position="92"/>
    </location>
</feature>
<dbReference type="Proteomes" id="UP000077202">
    <property type="component" value="Unassembled WGS sequence"/>
</dbReference>
<evidence type="ECO:0000313" key="3">
    <source>
        <dbReference type="EMBL" id="OAE30862.1"/>
    </source>
</evidence>
<proteinExistence type="predicted"/>
<evidence type="ECO:0000256" key="2">
    <source>
        <dbReference type="SAM" id="MobiDB-lite"/>
    </source>
</evidence>
<feature type="compositionally biased region" description="Low complexity" evidence="2">
    <location>
        <begin position="1"/>
        <end position="15"/>
    </location>
</feature>
<evidence type="ECO:0000256" key="1">
    <source>
        <dbReference type="SAM" id="Coils"/>
    </source>
</evidence>